<keyword evidence="3" id="KW-1185">Reference proteome</keyword>
<organism evidence="2 3">
    <name type="scientific">Oceanococcus atlanticus</name>
    <dbReference type="NCBI Taxonomy" id="1317117"/>
    <lineage>
        <taxon>Bacteria</taxon>
        <taxon>Pseudomonadati</taxon>
        <taxon>Pseudomonadota</taxon>
        <taxon>Gammaproteobacteria</taxon>
        <taxon>Chromatiales</taxon>
        <taxon>Oceanococcaceae</taxon>
        <taxon>Oceanococcus</taxon>
    </lineage>
</organism>
<dbReference type="RefSeq" id="WP_083560329.1">
    <property type="nucleotide sequence ID" value="NZ_AQQV01000001.1"/>
</dbReference>
<evidence type="ECO:0000313" key="3">
    <source>
        <dbReference type="Proteomes" id="UP000192342"/>
    </source>
</evidence>
<feature type="chain" id="PRO_5013367715" description="NHL repeat containing protein" evidence="1">
    <location>
        <begin position="21"/>
        <end position="340"/>
    </location>
</feature>
<evidence type="ECO:0000256" key="1">
    <source>
        <dbReference type="SAM" id="SignalP"/>
    </source>
</evidence>
<dbReference type="Gene3D" id="2.120.10.30">
    <property type="entry name" value="TolB, C-terminal domain"/>
    <property type="match status" value="1"/>
</dbReference>
<name>A0A1Y1SI38_9GAMM</name>
<dbReference type="SUPFAM" id="SSF63825">
    <property type="entry name" value="YWTD domain"/>
    <property type="match status" value="1"/>
</dbReference>
<evidence type="ECO:0008006" key="4">
    <source>
        <dbReference type="Google" id="ProtNLM"/>
    </source>
</evidence>
<protein>
    <recommendedName>
        <fullName evidence="4">NHL repeat containing protein</fullName>
    </recommendedName>
</protein>
<sequence>MTRTYAIAASLLTATLTACGADRGPDNNIVDAQDLCVNSACGEVIELVNIPDAENIHFTPEGRLFVTGGSNAYEVIQHSDDSFEAVPLTEAGCNFTGMAQKQQTLYVVCGDGQLFAAPLDDVASLAPIFQMQGMCIANGAALGPDGELYVVDEPLNPVCLPPEPKIVRLRIDPADNMTILGQETWVDGAVLGLLPFGVGNQPRFPNGLAVSGQRFFSTDGGSIFYVDLLDDGSAGPVTPIAFNVAIHDDLSIAGDTLLVTDFLGGRILQMSFDGEILQNTNLLTFDFPSAVQLARPPMFRADDILVTEKGVLLEQNLPIDVLSVFRRSGSGSEMDGLTQR</sequence>
<dbReference type="InterPro" id="IPR011042">
    <property type="entry name" value="6-blade_b-propeller_TolB-like"/>
</dbReference>
<reference evidence="2 3" key="1">
    <citation type="submission" date="2013-04" db="EMBL/GenBank/DDBJ databases">
        <title>Oceanococcus atlanticus 22II-S10r2 Genome Sequencing.</title>
        <authorList>
            <person name="Lai Q."/>
            <person name="Li G."/>
            <person name="Shao Z."/>
        </authorList>
    </citation>
    <scope>NUCLEOTIDE SEQUENCE [LARGE SCALE GENOMIC DNA]</scope>
    <source>
        <strain evidence="2 3">22II-S10r2</strain>
    </source>
</reference>
<dbReference type="PROSITE" id="PS51257">
    <property type="entry name" value="PROKAR_LIPOPROTEIN"/>
    <property type="match status" value="1"/>
</dbReference>
<proteinExistence type="predicted"/>
<keyword evidence="1" id="KW-0732">Signal</keyword>
<gene>
    <name evidence="2" type="ORF">ATO7_05535</name>
</gene>
<comment type="caution">
    <text evidence="2">The sequence shown here is derived from an EMBL/GenBank/DDBJ whole genome shotgun (WGS) entry which is preliminary data.</text>
</comment>
<feature type="signal peptide" evidence="1">
    <location>
        <begin position="1"/>
        <end position="20"/>
    </location>
</feature>
<dbReference type="OrthoDB" id="6190264at2"/>
<accession>A0A1Y1SI38</accession>
<dbReference type="Proteomes" id="UP000192342">
    <property type="component" value="Unassembled WGS sequence"/>
</dbReference>
<dbReference type="AlphaFoldDB" id="A0A1Y1SI38"/>
<dbReference type="STRING" id="1317117.ATO7_05535"/>
<evidence type="ECO:0000313" key="2">
    <source>
        <dbReference type="EMBL" id="ORE89316.1"/>
    </source>
</evidence>
<dbReference type="EMBL" id="AQQV01000001">
    <property type="protein sequence ID" value="ORE89316.1"/>
    <property type="molecule type" value="Genomic_DNA"/>
</dbReference>